<dbReference type="AlphaFoldDB" id="A0A9R1US66"/>
<protein>
    <submittedName>
        <fullName evidence="1">Uncharacterized protein</fullName>
    </submittedName>
</protein>
<gene>
    <name evidence="1" type="ORF">LSAT_V11C800391540</name>
</gene>
<comment type="caution">
    <text evidence="1">The sequence shown here is derived from an EMBL/GenBank/DDBJ whole genome shotgun (WGS) entry which is preliminary data.</text>
</comment>
<organism evidence="1 2">
    <name type="scientific">Lactuca sativa</name>
    <name type="common">Garden lettuce</name>
    <dbReference type="NCBI Taxonomy" id="4236"/>
    <lineage>
        <taxon>Eukaryota</taxon>
        <taxon>Viridiplantae</taxon>
        <taxon>Streptophyta</taxon>
        <taxon>Embryophyta</taxon>
        <taxon>Tracheophyta</taxon>
        <taxon>Spermatophyta</taxon>
        <taxon>Magnoliopsida</taxon>
        <taxon>eudicotyledons</taxon>
        <taxon>Gunneridae</taxon>
        <taxon>Pentapetalae</taxon>
        <taxon>asterids</taxon>
        <taxon>campanulids</taxon>
        <taxon>Asterales</taxon>
        <taxon>Asteraceae</taxon>
        <taxon>Cichorioideae</taxon>
        <taxon>Cichorieae</taxon>
        <taxon>Lactucinae</taxon>
        <taxon>Lactuca</taxon>
    </lineage>
</organism>
<keyword evidence="2" id="KW-1185">Reference proteome</keyword>
<dbReference type="Proteomes" id="UP000235145">
    <property type="component" value="Unassembled WGS sequence"/>
</dbReference>
<dbReference type="EMBL" id="NBSK02000008">
    <property type="protein sequence ID" value="KAJ0192003.1"/>
    <property type="molecule type" value="Genomic_DNA"/>
</dbReference>
<name>A0A9R1US66_LACSA</name>
<proteinExistence type="predicted"/>
<accession>A0A9R1US66</accession>
<evidence type="ECO:0000313" key="2">
    <source>
        <dbReference type="Proteomes" id="UP000235145"/>
    </source>
</evidence>
<evidence type="ECO:0000313" key="1">
    <source>
        <dbReference type="EMBL" id="KAJ0192003.1"/>
    </source>
</evidence>
<reference evidence="1 2" key="1">
    <citation type="journal article" date="2017" name="Nat. Commun.">
        <title>Genome assembly with in vitro proximity ligation data and whole-genome triplication in lettuce.</title>
        <authorList>
            <person name="Reyes-Chin-Wo S."/>
            <person name="Wang Z."/>
            <person name="Yang X."/>
            <person name="Kozik A."/>
            <person name="Arikit S."/>
            <person name="Song C."/>
            <person name="Xia L."/>
            <person name="Froenicke L."/>
            <person name="Lavelle D.O."/>
            <person name="Truco M.J."/>
            <person name="Xia R."/>
            <person name="Zhu S."/>
            <person name="Xu C."/>
            <person name="Xu H."/>
            <person name="Xu X."/>
            <person name="Cox K."/>
            <person name="Korf I."/>
            <person name="Meyers B.C."/>
            <person name="Michelmore R.W."/>
        </authorList>
    </citation>
    <scope>NUCLEOTIDE SEQUENCE [LARGE SCALE GENOMIC DNA]</scope>
    <source>
        <strain evidence="2">cv. Salinas</strain>
        <tissue evidence="1">Seedlings</tissue>
    </source>
</reference>
<sequence>MIGSKEMHGERPNQRKRCYQLVLEVQHIKLWDVESIQLHPGSDYKHCSIAPDGIYRENQRNGVISWCWKSNTSNCGLQNCLSSLVQDVESIQLHPGLDYTHCSIAPDGIYRVSIPRHLINHNHDIF</sequence>